<protein>
    <recommendedName>
        <fullName evidence="4">HAF family extracellular repeat protein</fullName>
    </recommendedName>
</protein>
<dbReference type="NCBIfam" id="TIGR02913">
    <property type="entry name" value="HAF_rpt"/>
    <property type="match status" value="3"/>
</dbReference>
<dbReference type="RefSeq" id="WP_201082544.1">
    <property type="nucleotide sequence ID" value="NZ_CP067421.1"/>
</dbReference>
<geneLocation type="plasmid" evidence="2 3">
    <name>pTT6-1</name>
</geneLocation>
<dbReference type="Proteomes" id="UP000595197">
    <property type="component" value="Plasmid pTT6-1"/>
</dbReference>
<accession>A0ABX7BHS2</accession>
<evidence type="ECO:0000313" key="3">
    <source>
        <dbReference type="Proteomes" id="UP000595197"/>
    </source>
</evidence>
<keyword evidence="3" id="KW-1185">Reference proteome</keyword>
<proteinExistence type="predicted"/>
<sequence>MRSHHLLLLTTIALAFGSAPGTALAVPTYSVTDLGDLGGTFSLGFDVNDVGQVTGASLIPDDVGQHAFLWDSVSGIQDLGTLGGRFSQGIGINGRGQITGNSLLPGPEITGRVHAFLWEPATGMRDLGTISGGDGFSQGTDINDKGQVTGSSNIGDPNTPSHAFVWDPATGMQDLGTLDGDKVSIGLGINVSGQVTGNSGTFDDTSGSYDAFLWDPAAYSGESALAFRFKPPTVSVISPTRPMGRVGGRHRDPSFSSYAGIVARARGHDGVADLAVFWSAARTRRMDSPVSSMRNAR</sequence>
<gene>
    <name evidence="2" type="ORF">IGS68_28720</name>
</gene>
<evidence type="ECO:0000256" key="1">
    <source>
        <dbReference type="SAM" id="SignalP"/>
    </source>
</evidence>
<dbReference type="EMBL" id="CP067421">
    <property type="protein sequence ID" value="QQP93135.1"/>
    <property type="molecule type" value="Genomic_DNA"/>
</dbReference>
<evidence type="ECO:0000313" key="2">
    <source>
        <dbReference type="EMBL" id="QQP93135.1"/>
    </source>
</evidence>
<keyword evidence="2" id="KW-0614">Plasmid</keyword>
<dbReference type="InterPro" id="IPR014262">
    <property type="entry name" value="HAF_rpt"/>
</dbReference>
<keyword evidence="1" id="KW-0732">Signal</keyword>
<reference evidence="2" key="1">
    <citation type="submission" date="2021-02" db="EMBL/GenBank/DDBJ databases">
        <title>Skermanella TT6 skin isolate.</title>
        <authorList>
            <person name="Lee K."/>
            <person name="Ganzorig M."/>
        </authorList>
    </citation>
    <scope>NUCLEOTIDE SEQUENCE</scope>
    <source>
        <strain evidence="2">TT6</strain>
    </source>
</reference>
<name>A0ABX7BHS2_9PROT</name>
<feature type="signal peptide" evidence="1">
    <location>
        <begin position="1"/>
        <end position="25"/>
    </location>
</feature>
<organism evidence="2 3">
    <name type="scientific">Skermanella cutis</name>
    <dbReference type="NCBI Taxonomy" id="2775420"/>
    <lineage>
        <taxon>Bacteria</taxon>
        <taxon>Pseudomonadati</taxon>
        <taxon>Pseudomonadota</taxon>
        <taxon>Alphaproteobacteria</taxon>
        <taxon>Rhodospirillales</taxon>
        <taxon>Azospirillaceae</taxon>
        <taxon>Skermanella</taxon>
    </lineage>
</organism>
<evidence type="ECO:0008006" key="4">
    <source>
        <dbReference type="Google" id="ProtNLM"/>
    </source>
</evidence>
<feature type="chain" id="PRO_5047152225" description="HAF family extracellular repeat protein" evidence="1">
    <location>
        <begin position="26"/>
        <end position="297"/>
    </location>
</feature>